<dbReference type="SUPFAM" id="SSF63829">
    <property type="entry name" value="Calcium-dependent phosphotriesterase"/>
    <property type="match status" value="1"/>
</dbReference>
<evidence type="ECO:0000313" key="2">
    <source>
        <dbReference type="EMBL" id="SEQ12325.1"/>
    </source>
</evidence>
<evidence type="ECO:0000313" key="3">
    <source>
        <dbReference type="Proteomes" id="UP000182360"/>
    </source>
</evidence>
<accession>A0A1H9DFN1</accession>
<dbReference type="InterPro" id="IPR025582">
    <property type="entry name" value="YARHG_dom"/>
</dbReference>
<feature type="domain" description="YARHG" evidence="1">
    <location>
        <begin position="252"/>
        <end position="337"/>
    </location>
</feature>
<keyword evidence="3" id="KW-1185">Reference proteome</keyword>
<dbReference type="Proteomes" id="UP000182360">
    <property type="component" value="Unassembled WGS sequence"/>
</dbReference>
<reference evidence="2 3" key="1">
    <citation type="submission" date="2016-10" db="EMBL/GenBank/DDBJ databases">
        <authorList>
            <person name="de Groot N.N."/>
        </authorList>
    </citation>
    <scope>NUCLEOTIDE SEQUENCE [LARGE SCALE GENOMIC DNA]</scope>
    <source>
        <strain evidence="2 3">B25</strain>
    </source>
</reference>
<dbReference type="Pfam" id="PF13308">
    <property type="entry name" value="YARHG"/>
    <property type="match status" value="1"/>
</dbReference>
<dbReference type="Gene3D" id="1.20.58.1690">
    <property type="match status" value="1"/>
</dbReference>
<sequence length="337" mass="39022">MGHFPLGIYFNEVNNLLVVQDPLPGTIVTINLETKAISKEEKPFLSEHAPLLLVLGNNYWGVYSDSIEYSINNTPYKYISDTNPGISFILKKDSGYIVYFLGGAIDSNGRIYSEEEAMAYLKQYDPEKYEQSKKKAAELSLYNDFIRNNVLIWGNTYYKEHNTLQQYDLQGYRYFSENYGSLGNVLGCYLNDDNIFYLKNLNSYSEIRKSGQDYSFSWYVGFGGNIYYYVAGKEYTEMFRIRRTWGEPDFYAMAINGYTDDSYGQYVNKVLPTLSKAELRLLRNTIFAIYGVHFKSADLSTHFAKQVWYTDEGKTSGEIKLSAHRQKLVEMIQKLEK</sequence>
<evidence type="ECO:0000259" key="1">
    <source>
        <dbReference type="SMART" id="SM01324"/>
    </source>
</evidence>
<organism evidence="2 3">
    <name type="scientific">Treponema bryantii</name>
    <dbReference type="NCBI Taxonomy" id="163"/>
    <lineage>
        <taxon>Bacteria</taxon>
        <taxon>Pseudomonadati</taxon>
        <taxon>Spirochaetota</taxon>
        <taxon>Spirochaetia</taxon>
        <taxon>Spirochaetales</taxon>
        <taxon>Treponemataceae</taxon>
        <taxon>Treponema</taxon>
    </lineage>
</organism>
<dbReference type="SMART" id="SM01324">
    <property type="entry name" value="YARHG"/>
    <property type="match status" value="1"/>
</dbReference>
<protein>
    <submittedName>
        <fullName evidence="2">YARHG domain-containing protein</fullName>
    </submittedName>
</protein>
<name>A0A1H9DFN1_9SPIR</name>
<dbReference type="EMBL" id="FOFU01000002">
    <property type="protein sequence ID" value="SEQ12325.1"/>
    <property type="molecule type" value="Genomic_DNA"/>
</dbReference>
<gene>
    <name evidence="2" type="ORF">SAMN04487977_102560</name>
</gene>
<proteinExistence type="predicted"/>
<dbReference type="AlphaFoldDB" id="A0A1H9DFN1"/>
<dbReference type="InterPro" id="IPR038434">
    <property type="entry name" value="YARHG_sf"/>
</dbReference>